<dbReference type="Proteomes" id="UP000308760">
    <property type="component" value="Unassembled WGS sequence"/>
</dbReference>
<evidence type="ECO:0000256" key="2">
    <source>
        <dbReference type="PIRSR" id="PIRSR018249-2"/>
    </source>
</evidence>
<gene>
    <name evidence="4" type="ORF">FAB82_00425</name>
</gene>
<feature type="domain" description="23S rRNA (guanine(745)-N(1))-methyltransferase N-terminal" evidence="3">
    <location>
        <begin position="26"/>
        <end position="60"/>
    </location>
</feature>
<dbReference type="AlphaFoldDB" id="A0A4S8QIH9"/>
<proteinExistence type="predicted"/>
<feature type="binding site" evidence="2">
    <location>
        <begin position="113"/>
        <end position="114"/>
    </location>
    <ligand>
        <name>S-adenosyl-L-methionine</name>
        <dbReference type="ChEBI" id="CHEBI:59789"/>
    </ligand>
</feature>
<comment type="caution">
    <text evidence="4">The sequence shown here is derived from an EMBL/GenBank/DDBJ whole genome shotgun (WGS) entry which is preliminary data.</text>
</comment>
<feature type="binding site" evidence="2">
    <location>
        <position position="87"/>
    </location>
    <ligand>
        <name>S-adenosyl-L-methionine</name>
        <dbReference type="ChEBI" id="CHEBI:59789"/>
    </ligand>
</feature>
<reference evidence="5" key="1">
    <citation type="submission" date="2019-04" db="EMBL/GenBank/DDBJ databases">
        <title>Nocardioides xinjiangensis sp. nov.</title>
        <authorList>
            <person name="Liu S."/>
        </authorList>
    </citation>
    <scope>NUCLEOTIDE SEQUENCE [LARGE SCALE GENOMIC DNA]</scope>
    <source>
        <strain evidence="5">18</strain>
    </source>
</reference>
<dbReference type="SUPFAM" id="SSF53335">
    <property type="entry name" value="S-adenosyl-L-methionine-dependent methyltransferases"/>
    <property type="match status" value="1"/>
</dbReference>
<dbReference type="Gene3D" id="3.40.50.150">
    <property type="entry name" value="Vaccinia Virus protein VP39"/>
    <property type="match status" value="1"/>
</dbReference>
<dbReference type="InterPro" id="IPR029063">
    <property type="entry name" value="SAM-dependent_MTases_sf"/>
</dbReference>
<dbReference type="InterPro" id="IPR016718">
    <property type="entry name" value="rRNA_m1G-MeTrfase_A_prd"/>
</dbReference>
<feature type="binding site" evidence="1">
    <location>
        <position position="43"/>
    </location>
    <ligand>
        <name>Zn(2+)</name>
        <dbReference type="ChEBI" id="CHEBI:29105"/>
    </ligand>
</feature>
<organism evidence="4 5">
    <name type="scientific">Glycomyces buryatensis</name>
    <dbReference type="NCBI Taxonomy" id="2570927"/>
    <lineage>
        <taxon>Bacteria</taxon>
        <taxon>Bacillati</taxon>
        <taxon>Actinomycetota</taxon>
        <taxon>Actinomycetes</taxon>
        <taxon>Glycomycetales</taxon>
        <taxon>Glycomycetaceae</taxon>
        <taxon>Glycomyces</taxon>
    </lineage>
</organism>
<dbReference type="InterPro" id="IPR048647">
    <property type="entry name" value="RlmA_N"/>
</dbReference>
<name>A0A4S8QIH9_9ACTN</name>
<dbReference type="EMBL" id="STGY01000001">
    <property type="protein sequence ID" value="THV43561.1"/>
    <property type="molecule type" value="Genomic_DNA"/>
</dbReference>
<keyword evidence="5" id="KW-1185">Reference proteome</keyword>
<dbReference type="RefSeq" id="WP_136532559.1">
    <property type="nucleotide sequence ID" value="NZ_STGY01000001.1"/>
</dbReference>
<protein>
    <recommendedName>
        <fullName evidence="3">23S rRNA (guanine(745)-N(1))-methyltransferase N-terminal domain-containing protein</fullName>
    </recommendedName>
</protein>
<evidence type="ECO:0000313" key="4">
    <source>
        <dbReference type="EMBL" id="THV43561.1"/>
    </source>
</evidence>
<feature type="binding site" evidence="2">
    <location>
        <position position="217"/>
    </location>
    <ligand>
        <name>S-adenosyl-L-methionine</name>
        <dbReference type="ChEBI" id="CHEBI:59789"/>
    </ligand>
</feature>
<evidence type="ECO:0000313" key="5">
    <source>
        <dbReference type="Proteomes" id="UP000308760"/>
    </source>
</evidence>
<evidence type="ECO:0000259" key="3">
    <source>
        <dbReference type="Pfam" id="PF21302"/>
    </source>
</evidence>
<keyword evidence="1" id="KW-0479">Metal-binding</keyword>
<dbReference type="OrthoDB" id="108476at2"/>
<dbReference type="GO" id="GO:0008168">
    <property type="term" value="F:methyltransferase activity"/>
    <property type="evidence" value="ECO:0007669"/>
    <property type="project" value="InterPro"/>
</dbReference>
<keyword evidence="2" id="KW-0949">S-adenosyl-L-methionine</keyword>
<feature type="binding site" evidence="1">
    <location>
        <position position="47"/>
    </location>
    <ligand>
        <name>Zn(2+)</name>
        <dbReference type="ChEBI" id="CHEBI:29105"/>
    </ligand>
</feature>
<sequence>MNTESTPVRAADGDGQATFPALDALACPNCAQPLAQTERRLHCAAGHSFDLAKQGYAPLLAPGSNATTGDTADQVAAREEFLGSGRYDPLLDAVAAASLTDAPGVIVEPGCGTGHYLAAALDAAPERDGIGLDTSKFALRRTSRRLTRPEAGRPLRRAAGTQGRLAAVLADAWTRMPIQGGSAAAVLNVFAPRNADEISRILHPRGVLVVLTPRQDHLRELVDALELLSVDPAKPQRTVDQLSAAFTAERTDELHYSIELSHEDIAHLVGMGPSARHLDSAEFTAALARLPEQVDVTVSATVTRWLPKHSG</sequence>
<dbReference type="GO" id="GO:0046872">
    <property type="term" value="F:metal ion binding"/>
    <property type="evidence" value="ECO:0007669"/>
    <property type="project" value="UniProtKB-KW"/>
</dbReference>
<accession>A0A4S8QIH9</accession>
<keyword evidence="1" id="KW-0862">Zinc</keyword>
<dbReference type="Pfam" id="PF21302">
    <property type="entry name" value="Zn_ribbon_RlmA"/>
    <property type="match status" value="1"/>
</dbReference>
<reference evidence="4 5" key="2">
    <citation type="submission" date="2019-05" db="EMBL/GenBank/DDBJ databases">
        <title>Glycomyces buryatensis sp. nov.</title>
        <authorList>
            <person name="Nikitina E."/>
        </authorList>
    </citation>
    <scope>NUCLEOTIDE SEQUENCE [LARGE SCALE GENOMIC DNA]</scope>
    <source>
        <strain evidence="4 5">18</strain>
    </source>
</reference>
<evidence type="ECO:0000256" key="1">
    <source>
        <dbReference type="PIRSR" id="PIRSR018249-1"/>
    </source>
</evidence>
<dbReference type="PIRSF" id="PIRSF018249">
    <property type="entry name" value="MyrA_prd"/>
    <property type="match status" value="1"/>
</dbReference>